<evidence type="ECO:0000313" key="4">
    <source>
        <dbReference type="Proteomes" id="UP000326924"/>
    </source>
</evidence>
<organism evidence="3 4">
    <name type="scientific">Sphaerosporella brunnea</name>
    <dbReference type="NCBI Taxonomy" id="1250544"/>
    <lineage>
        <taxon>Eukaryota</taxon>
        <taxon>Fungi</taxon>
        <taxon>Dikarya</taxon>
        <taxon>Ascomycota</taxon>
        <taxon>Pezizomycotina</taxon>
        <taxon>Pezizomycetes</taxon>
        <taxon>Pezizales</taxon>
        <taxon>Pyronemataceae</taxon>
        <taxon>Sphaerosporella</taxon>
    </lineage>
</organism>
<accession>A0A5J5EMN7</accession>
<dbReference type="Pfam" id="PF13391">
    <property type="entry name" value="HNH_2"/>
    <property type="match status" value="1"/>
</dbReference>
<dbReference type="EMBL" id="VXIS01000208">
    <property type="protein sequence ID" value="KAA8896591.1"/>
    <property type="molecule type" value="Genomic_DNA"/>
</dbReference>
<evidence type="ECO:0000259" key="2">
    <source>
        <dbReference type="Pfam" id="PF13391"/>
    </source>
</evidence>
<feature type="domain" description="HNH nuclease" evidence="2">
    <location>
        <begin position="22"/>
        <end position="46"/>
    </location>
</feature>
<sequence>MVSAVRSSRSCRVLRNAPYVDNNCVENGVMLRGDLHKMFDRFFWSVHPTTRVVVVFVPIPELMAYHGMKVARTPQGFPQGKIWQWHWEQCVIRCMRAAAEGNPEDKYYDNEPAAETIAIVTHQMADLDITGPTCGSPGLSVVAHSDSINGGMIDKPDMDGTQVLDLVVCYEDTDMVGPPAAATTRGTDEDKATNSADSSDTDSTASSRPASPADEASP</sequence>
<gene>
    <name evidence="3" type="ORF">FN846DRAFT_910622</name>
</gene>
<proteinExistence type="predicted"/>
<comment type="caution">
    <text evidence="3">The sequence shown here is derived from an EMBL/GenBank/DDBJ whole genome shotgun (WGS) entry which is preliminary data.</text>
</comment>
<evidence type="ECO:0000256" key="1">
    <source>
        <dbReference type="SAM" id="MobiDB-lite"/>
    </source>
</evidence>
<dbReference type="OrthoDB" id="2142759at2759"/>
<reference evidence="3 4" key="1">
    <citation type="submission" date="2019-09" db="EMBL/GenBank/DDBJ databases">
        <title>Draft genome of the ectomycorrhizal ascomycete Sphaerosporella brunnea.</title>
        <authorList>
            <consortium name="DOE Joint Genome Institute"/>
            <person name="Benucci G.M."/>
            <person name="Marozzi G."/>
            <person name="Antonielli L."/>
            <person name="Sanchez S."/>
            <person name="Marco P."/>
            <person name="Wang X."/>
            <person name="Falini L.B."/>
            <person name="Barry K."/>
            <person name="Haridas S."/>
            <person name="Lipzen A."/>
            <person name="Labutti K."/>
            <person name="Grigoriev I.V."/>
            <person name="Murat C."/>
            <person name="Martin F."/>
            <person name="Albertini E."/>
            <person name="Donnini D."/>
            <person name="Bonito G."/>
        </authorList>
    </citation>
    <scope>NUCLEOTIDE SEQUENCE [LARGE SCALE GENOMIC DNA]</scope>
    <source>
        <strain evidence="3 4">Sb_GMNB300</strain>
    </source>
</reference>
<dbReference type="AlphaFoldDB" id="A0A5J5EMN7"/>
<feature type="region of interest" description="Disordered" evidence="1">
    <location>
        <begin position="177"/>
        <end position="218"/>
    </location>
</feature>
<dbReference type="Proteomes" id="UP000326924">
    <property type="component" value="Unassembled WGS sequence"/>
</dbReference>
<feature type="compositionally biased region" description="Low complexity" evidence="1">
    <location>
        <begin position="195"/>
        <end position="218"/>
    </location>
</feature>
<keyword evidence="4" id="KW-1185">Reference proteome</keyword>
<protein>
    <recommendedName>
        <fullName evidence="2">HNH nuclease domain-containing protein</fullName>
    </recommendedName>
</protein>
<dbReference type="InterPro" id="IPR003615">
    <property type="entry name" value="HNH_nuc"/>
</dbReference>
<evidence type="ECO:0000313" key="3">
    <source>
        <dbReference type="EMBL" id="KAA8896591.1"/>
    </source>
</evidence>
<dbReference type="InParanoid" id="A0A5J5EMN7"/>
<name>A0A5J5EMN7_9PEZI</name>